<comment type="pathway">
    <text evidence="2 9">Amino-acid biosynthesis; L-serine biosynthesis; L-serine from 3-phospho-D-glycerate: step 1/3.</text>
</comment>
<dbReference type="Gene3D" id="3.40.50.720">
    <property type="entry name" value="NAD(P)-binding Rossmann-like Domain"/>
    <property type="match status" value="2"/>
</dbReference>
<sequence>MAKPIVLIAEELSPTTVTALGPDFDVRHCDGTDRPALLSAVAHADALLVRSATRVDAQVIDAGRRLKVVARAGVGLDNVDVPAATKAGVLVVNAPLSNVVSAAELTCGLLLSTARAIPQADFSLKSGEWDRQRYIGVELADKTLGVIGLGRIGTLVARRMSAFGMRVLAHDPYATEERALHAGARLVPLDTLLRESDFVTVHLPRTPETVGFVGERELGLVKRSVRIVNAARGGIVDEEALAAALKDGRVAGAGIDVFAVEPCTASPLFGLGNVVVTPHLGASTHEAQEKAGTSVAHSVRRALAGELVPDAVNAPGGPVAEEVHPYLALADDLGHVFTELAGRRAATHLEIEVRGEVTRRDVTVLEAAALRGVLAALVPTKPSLVNASELARELGVSVRFSTSSESFDHRDAVALRGVLPDGSPLVVAGALSARKGTHKLVEIGECVIDLDLTERMLFLWYSDEPGAIGKAGQILGGAGVNIADMEVVRSGGRAMAAMSVDVDVPETVVSSIVSALDEASAGFVRLMP</sequence>
<dbReference type="NCBIfam" id="TIGR01327">
    <property type="entry name" value="PGDH"/>
    <property type="match status" value="1"/>
</dbReference>
<dbReference type="CDD" id="cd12173">
    <property type="entry name" value="PGDH_4"/>
    <property type="match status" value="1"/>
</dbReference>
<evidence type="ECO:0000256" key="9">
    <source>
        <dbReference type="RuleBase" id="RU363003"/>
    </source>
</evidence>
<dbReference type="GO" id="GO:0051287">
    <property type="term" value="F:NAD binding"/>
    <property type="evidence" value="ECO:0007669"/>
    <property type="project" value="UniProtKB-UniRule"/>
</dbReference>
<dbReference type="Gene3D" id="3.30.1330.90">
    <property type="entry name" value="D-3-phosphoglycerate dehydrogenase, domain 3"/>
    <property type="match status" value="1"/>
</dbReference>
<keyword evidence="9" id="KW-0028">Amino-acid biosynthesis</keyword>
<dbReference type="InterPro" id="IPR029752">
    <property type="entry name" value="D-isomer_DH_CS1"/>
</dbReference>
<dbReference type="RefSeq" id="WP_190042992.1">
    <property type="nucleotide sequence ID" value="NZ_BNBE01000002.1"/>
</dbReference>
<dbReference type="InterPro" id="IPR036291">
    <property type="entry name" value="NAD(P)-bd_dom_sf"/>
</dbReference>
<keyword evidence="6 9" id="KW-0520">NAD</keyword>
<dbReference type="EC" id="1.1.1.95" evidence="9"/>
<dbReference type="EMBL" id="BNBE01000002">
    <property type="protein sequence ID" value="GHG10703.1"/>
    <property type="molecule type" value="Genomic_DNA"/>
</dbReference>
<evidence type="ECO:0000256" key="6">
    <source>
        <dbReference type="ARBA" id="ARBA00023027"/>
    </source>
</evidence>
<comment type="function">
    <text evidence="1">Catalyzes the reversible oxidation of 3-phospho-D-glycerate to 3-phosphonooxypyruvate, the first step of the phosphorylated L-serine biosynthesis pathway. Also catalyzes the reversible oxidation of 2-hydroxyglutarate to 2-oxoglutarate.</text>
</comment>
<keyword evidence="9" id="KW-0718">Serine biosynthesis</keyword>
<evidence type="ECO:0000256" key="1">
    <source>
        <dbReference type="ARBA" id="ARBA00003800"/>
    </source>
</evidence>
<dbReference type="Proteomes" id="UP000632849">
    <property type="component" value="Unassembled WGS sequence"/>
</dbReference>
<dbReference type="PANTHER" id="PTHR42938">
    <property type="entry name" value="FORMATE DEHYDROGENASE 1"/>
    <property type="match status" value="1"/>
</dbReference>
<dbReference type="GO" id="GO:0006564">
    <property type="term" value="P:L-serine biosynthetic process"/>
    <property type="evidence" value="ECO:0007669"/>
    <property type="project" value="UniProtKB-UniRule"/>
</dbReference>
<dbReference type="PANTHER" id="PTHR42938:SF47">
    <property type="entry name" value="HYDROXYPYRUVATE REDUCTASE"/>
    <property type="match status" value="1"/>
</dbReference>
<dbReference type="InterPro" id="IPR006236">
    <property type="entry name" value="PGDH"/>
</dbReference>
<reference evidence="11" key="2">
    <citation type="submission" date="2020-09" db="EMBL/GenBank/DDBJ databases">
        <authorList>
            <person name="Sun Q."/>
            <person name="Ohkuma M."/>
        </authorList>
    </citation>
    <scope>NUCLEOTIDE SEQUENCE</scope>
    <source>
        <strain evidence="11">JCM 4122</strain>
    </source>
</reference>
<dbReference type="SUPFAM" id="SSF51735">
    <property type="entry name" value="NAD(P)-binding Rossmann-fold domains"/>
    <property type="match status" value="1"/>
</dbReference>
<keyword evidence="5 9" id="KW-0560">Oxidoreductase</keyword>
<dbReference type="SUPFAM" id="SSF52283">
    <property type="entry name" value="Formate/glycerate dehydrogenase catalytic domain-like"/>
    <property type="match status" value="1"/>
</dbReference>
<proteinExistence type="inferred from homology"/>
<evidence type="ECO:0000313" key="11">
    <source>
        <dbReference type="EMBL" id="GHG10703.1"/>
    </source>
</evidence>
<feature type="domain" description="ACT" evidence="10">
    <location>
        <begin position="456"/>
        <end position="528"/>
    </location>
</feature>
<reference evidence="11" key="1">
    <citation type="journal article" date="2014" name="Int. J. Syst. Evol. Microbiol.">
        <title>Complete genome sequence of Corynebacterium casei LMG S-19264T (=DSM 44701T), isolated from a smear-ripened cheese.</title>
        <authorList>
            <consortium name="US DOE Joint Genome Institute (JGI-PGF)"/>
            <person name="Walter F."/>
            <person name="Albersmeier A."/>
            <person name="Kalinowski J."/>
            <person name="Ruckert C."/>
        </authorList>
    </citation>
    <scope>NUCLEOTIDE SEQUENCE</scope>
    <source>
        <strain evidence="11">JCM 4122</strain>
    </source>
</reference>
<dbReference type="InterPro" id="IPR002912">
    <property type="entry name" value="ACT_dom"/>
</dbReference>
<evidence type="ECO:0000259" key="10">
    <source>
        <dbReference type="PROSITE" id="PS51671"/>
    </source>
</evidence>
<dbReference type="InterPro" id="IPR045626">
    <property type="entry name" value="PGDH_ASB_dom"/>
</dbReference>
<dbReference type="InterPro" id="IPR029753">
    <property type="entry name" value="D-isomer_DH_CS"/>
</dbReference>
<dbReference type="AlphaFoldDB" id="A0A919ER00"/>
<dbReference type="InterPro" id="IPR006139">
    <property type="entry name" value="D-isomer_2_OHA_DH_cat_dom"/>
</dbReference>
<dbReference type="Gene3D" id="3.30.70.260">
    <property type="match status" value="1"/>
</dbReference>
<evidence type="ECO:0000256" key="5">
    <source>
        <dbReference type="ARBA" id="ARBA00023002"/>
    </source>
</evidence>
<dbReference type="PROSITE" id="PS51671">
    <property type="entry name" value="ACT"/>
    <property type="match status" value="1"/>
</dbReference>
<evidence type="ECO:0000256" key="4">
    <source>
        <dbReference type="ARBA" id="ARBA00021582"/>
    </source>
</evidence>
<name>A0A919ER00_STRFL</name>
<gene>
    <name evidence="11" type="ORF">GCM10017667_49330</name>
</gene>
<evidence type="ECO:0000256" key="8">
    <source>
        <dbReference type="ARBA" id="ARBA00048731"/>
    </source>
</evidence>
<dbReference type="FunFam" id="3.40.50.720:FF:000021">
    <property type="entry name" value="D-3-phosphoglycerate dehydrogenase"/>
    <property type="match status" value="1"/>
</dbReference>
<dbReference type="InterPro" id="IPR006140">
    <property type="entry name" value="D-isomer_DH_NAD-bd"/>
</dbReference>
<evidence type="ECO:0000256" key="7">
    <source>
        <dbReference type="ARBA" id="ARBA00048126"/>
    </source>
</evidence>
<dbReference type="Pfam" id="PF02826">
    <property type="entry name" value="2-Hacid_dh_C"/>
    <property type="match status" value="1"/>
</dbReference>
<protein>
    <recommendedName>
        <fullName evidence="4 9">D-3-phosphoglycerate dehydrogenase</fullName>
        <ecNumber evidence="9">1.1.1.95</ecNumber>
    </recommendedName>
</protein>
<dbReference type="SUPFAM" id="SSF55021">
    <property type="entry name" value="ACT-like"/>
    <property type="match status" value="1"/>
</dbReference>
<comment type="catalytic activity">
    <reaction evidence="7">
        <text>(R)-2-hydroxyglutarate + NAD(+) = 2-oxoglutarate + NADH + H(+)</text>
        <dbReference type="Rhea" id="RHEA:49612"/>
        <dbReference type="ChEBI" id="CHEBI:15378"/>
        <dbReference type="ChEBI" id="CHEBI:15801"/>
        <dbReference type="ChEBI" id="CHEBI:16810"/>
        <dbReference type="ChEBI" id="CHEBI:57540"/>
        <dbReference type="ChEBI" id="CHEBI:57945"/>
        <dbReference type="EC" id="1.1.1.399"/>
    </reaction>
</comment>
<dbReference type="InterPro" id="IPR029009">
    <property type="entry name" value="ASB_dom_sf"/>
</dbReference>
<evidence type="ECO:0000256" key="3">
    <source>
        <dbReference type="ARBA" id="ARBA00005854"/>
    </source>
</evidence>
<dbReference type="GO" id="GO:0004617">
    <property type="term" value="F:phosphoglycerate dehydrogenase activity"/>
    <property type="evidence" value="ECO:0007669"/>
    <property type="project" value="UniProtKB-UniRule"/>
</dbReference>
<comment type="similarity">
    <text evidence="3 9">Belongs to the D-isomer specific 2-hydroxyacid dehydrogenase family.</text>
</comment>
<dbReference type="SUPFAM" id="SSF143548">
    <property type="entry name" value="Serine metabolism enzymes domain"/>
    <property type="match status" value="1"/>
</dbReference>
<evidence type="ECO:0000313" key="12">
    <source>
        <dbReference type="Proteomes" id="UP000632849"/>
    </source>
</evidence>
<keyword evidence="12" id="KW-1185">Reference proteome</keyword>
<dbReference type="InterPro" id="IPR045865">
    <property type="entry name" value="ACT-like_dom_sf"/>
</dbReference>
<dbReference type="Pfam" id="PF00389">
    <property type="entry name" value="2-Hacid_dh"/>
    <property type="match status" value="1"/>
</dbReference>
<accession>A0A919ER00</accession>
<evidence type="ECO:0000256" key="2">
    <source>
        <dbReference type="ARBA" id="ARBA00005216"/>
    </source>
</evidence>
<organism evidence="11 12">
    <name type="scientific">Streptomyces filamentosus</name>
    <name type="common">Streptomyces roseosporus</name>
    <dbReference type="NCBI Taxonomy" id="67294"/>
    <lineage>
        <taxon>Bacteria</taxon>
        <taxon>Bacillati</taxon>
        <taxon>Actinomycetota</taxon>
        <taxon>Actinomycetes</taxon>
        <taxon>Kitasatosporales</taxon>
        <taxon>Streptomycetaceae</taxon>
        <taxon>Streptomyces</taxon>
    </lineage>
</organism>
<dbReference type="Pfam" id="PF01842">
    <property type="entry name" value="ACT"/>
    <property type="match status" value="1"/>
</dbReference>
<comment type="catalytic activity">
    <reaction evidence="8 9">
        <text>(2R)-3-phosphoglycerate + NAD(+) = 3-phosphooxypyruvate + NADH + H(+)</text>
        <dbReference type="Rhea" id="RHEA:12641"/>
        <dbReference type="ChEBI" id="CHEBI:15378"/>
        <dbReference type="ChEBI" id="CHEBI:18110"/>
        <dbReference type="ChEBI" id="CHEBI:57540"/>
        <dbReference type="ChEBI" id="CHEBI:57945"/>
        <dbReference type="ChEBI" id="CHEBI:58272"/>
        <dbReference type="EC" id="1.1.1.95"/>
    </reaction>
</comment>
<dbReference type="Pfam" id="PF19304">
    <property type="entry name" value="PGDH_inter"/>
    <property type="match status" value="1"/>
</dbReference>
<dbReference type="PROSITE" id="PS00670">
    <property type="entry name" value="D_2_HYDROXYACID_DH_2"/>
    <property type="match status" value="1"/>
</dbReference>
<dbReference type="PROSITE" id="PS00671">
    <property type="entry name" value="D_2_HYDROXYACID_DH_3"/>
    <property type="match status" value="1"/>
</dbReference>
<comment type="caution">
    <text evidence="11">The sequence shown here is derived from an EMBL/GenBank/DDBJ whole genome shotgun (WGS) entry which is preliminary data.</text>
</comment>
<dbReference type="PROSITE" id="PS00065">
    <property type="entry name" value="D_2_HYDROXYACID_DH_1"/>
    <property type="match status" value="1"/>
</dbReference>